<dbReference type="Proteomes" id="UP000039865">
    <property type="component" value="Unassembled WGS sequence"/>
</dbReference>
<dbReference type="InParanoid" id="A0A078B1B6"/>
<evidence type="ECO:0000313" key="3">
    <source>
        <dbReference type="Proteomes" id="UP000039865"/>
    </source>
</evidence>
<evidence type="ECO:0000313" key="2">
    <source>
        <dbReference type="EMBL" id="CDW87147.1"/>
    </source>
</evidence>
<organism evidence="2 3">
    <name type="scientific">Stylonychia lemnae</name>
    <name type="common">Ciliate</name>
    <dbReference type="NCBI Taxonomy" id="5949"/>
    <lineage>
        <taxon>Eukaryota</taxon>
        <taxon>Sar</taxon>
        <taxon>Alveolata</taxon>
        <taxon>Ciliophora</taxon>
        <taxon>Intramacronucleata</taxon>
        <taxon>Spirotrichea</taxon>
        <taxon>Stichotrichia</taxon>
        <taxon>Sporadotrichida</taxon>
        <taxon>Oxytrichidae</taxon>
        <taxon>Stylonychinae</taxon>
        <taxon>Stylonychia</taxon>
    </lineage>
</organism>
<evidence type="ECO:0000256" key="1">
    <source>
        <dbReference type="SAM" id="MobiDB-lite"/>
    </source>
</evidence>
<feature type="region of interest" description="Disordered" evidence="1">
    <location>
        <begin position="400"/>
        <end position="425"/>
    </location>
</feature>
<proteinExistence type="predicted"/>
<dbReference type="EMBL" id="CCKQ01015323">
    <property type="protein sequence ID" value="CDW87147.1"/>
    <property type="molecule type" value="Genomic_DNA"/>
</dbReference>
<reference evidence="2 3" key="1">
    <citation type="submission" date="2014-06" db="EMBL/GenBank/DDBJ databases">
        <authorList>
            <person name="Swart Estienne"/>
        </authorList>
    </citation>
    <scope>NUCLEOTIDE SEQUENCE [LARGE SCALE GENOMIC DNA]</scope>
    <source>
        <strain evidence="2 3">130c</strain>
    </source>
</reference>
<protein>
    <submittedName>
        <fullName evidence="2">Uncharacterized protein</fullName>
    </submittedName>
</protein>
<gene>
    <name evidence="2" type="primary">Contig6021.g6443</name>
    <name evidence="2" type="ORF">STYLEM_16249</name>
</gene>
<accession>A0A078B1B6</accession>
<dbReference type="AlphaFoldDB" id="A0A078B1B6"/>
<name>A0A078B1B6_STYLE</name>
<sequence length="425" mass="49469">MSVRTYWHAFLSVLDNIKVILQTNHYCQCVQFGDSEFEHILDKPLIFDADGYIYYQEDLVHEHSHFTIKSIGEHYLEQHKQIQSGPIIESPQTAKNLHQHIQKIIHPKLNEQEHQQTNTPNIDKILKKNLSNIPNETLDQLSKTYQVSLDEHNNNSMNISSQTSLLGAKSQSIQFLNQNSNQSVISLGQVNKPPPVQQNHQAGIKQTKNQQNSIIENNQISSRTPYFSSDSSKDKSPMKIKHNNILSCLSPTQRFKVQPEAMNELKSYANCKSIQEIEIRVKEWKKVWNSDVNLRELSKYEFIFECAQHENCVFSFKYFYMPSEKSFKFRVNRGYHSQAKVKLDYSRDYQYNVRTLAKNERVRSPVGSPFDKISTNKFDNRKSVQKMIASSRADLLDQYLYEDDNKSTNPNDPSFLAQNQESHQN</sequence>
<feature type="compositionally biased region" description="Polar residues" evidence="1">
    <location>
        <begin position="407"/>
        <end position="425"/>
    </location>
</feature>
<keyword evidence="3" id="KW-1185">Reference proteome</keyword>